<dbReference type="VEuPathDB" id="AmoebaDB:NfTy_060060"/>
<feature type="compositionally biased region" description="Polar residues" evidence="1">
    <location>
        <begin position="517"/>
        <end position="573"/>
    </location>
</feature>
<dbReference type="VEuPathDB" id="AmoebaDB:NF0039560"/>
<dbReference type="Proteomes" id="UP000444721">
    <property type="component" value="Unassembled WGS sequence"/>
</dbReference>
<gene>
    <name evidence="2" type="ORF">FDP41_003261</name>
</gene>
<dbReference type="OrthoDB" id="10342085at2759"/>
<feature type="compositionally biased region" description="Basic and acidic residues" evidence="1">
    <location>
        <begin position="574"/>
        <end position="584"/>
    </location>
</feature>
<sequence length="599" mass="66911">MSNNNNHSNITTSLPLTTPSKSISSPRSIPSRLLFGTLESGGLGAAAAGGGLTSPHSSRINGCSSANSPLNLPTSSNNRMMNSGTPRIHYPPSPTTISLLEDSVLFQQQLSPKQIDATNKIQAILDKQFDKLPVTKDIPRLLKKIYLISPKKINIPSLPQDTDSSSSITQSLSVRQQDDLWKHKTDIPFNPENHSDLTSPDDIPKEIIFYQFIRAIVDDVLNASSEFNIPSYEEYISHIDFNDHRTLNNFLMNSISYHPSSLEQDDDQKDNSNEPLSGKEENKNPLLFLLKCCQQTIVINVLMGLREFTMKHKIHFKDARGAWKLWIGSDGDLSDTSTTTTSTPYDTFYVAHERSEQLYMKRLDWMQSYGISDEELAKLEANDPKEQVNFSKAAMKQLFQFKWQIKLCFSKESVLSGEIPLGENDFKLTHVTISLLGIDYSNEDLTVSHPQYCEKEIALLEQYFDMFKFQCSNSISAATDTSSLQSGTSDQFLEFSKKEMLGSPWASPSTPVISGMSTSQLMNGSKPSPLTKQIFSSKTPMDTQETHSVATVSTESVGDSFQSIKTSEATVETSIKEQEKEHINNQRAFSAESQKDETK</sequence>
<evidence type="ECO:0000313" key="3">
    <source>
        <dbReference type="Proteomes" id="UP000444721"/>
    </source>
</evidence>
<comment type="caution">
    <text evidence="2">The sequence shown here is derived from an EMBL/GenBank/DDBJ whole genome shotgun (WGS) entry which is preliminary data.</text>
</comment>
<keyword evidence="3" id="KW-1185">Reference proteome</keyword>
<name>A0A6A5BYC7_NAEFO</name>
<reference evidence="2 3" key="1">
    <citation type="journal article" date="2019" name="Sci. Rep.">
        <title>Nanopore sequencing improves the draft genome of the human pathogenic amoeba Naegleria fowleri.</title>
        <authorList>
            <person name="Liechti N."/>
            <person name="Schurch N."/>
            <person name="Bruggmann R."/>
            <person name="Wittwer M."/>
        </authorList>
    </citation>
    <scope>NUCLEOTIDE SEQUENCE [LARGE SCALE GENOMIC DNA]</scope>
    <source>
        <strain evidence="2 3">ATCC 30894</strain>
    </source>
</reference>
<feature type="region of interest" description="Disordered" evidence="1">
    <location>
        <begin position="517"/>
        <end position="599"/>
    </location>
</feature>
<evidence type="ECO:0000313" key="2">
    <source>
        <dbReference type="EMBL" id="KAF0977939.1"/>
    </source>
</evidence>
<feature type="compositionally biased region" description="Basic and acidic residues" evidence="1">
    <location>
        <begin position="269"/>
        <end position="280"/>
    </location>
</feature>
<feature type="region of interest" description="Disordered" evidence="1">
    <location>
        <begin position="1"/>
        <end position="28"/>
    </location>
</feature>
<dbReference type="EMBL" id="VFQX01000033">
    <property type="protein sequence ID" value="KAF0977939.1"/>
    <property type="molecule type" value="Genomic_DNA"/>
</dbReference>
<evidence type="ECO:0000256" key="1">
    <source>
        <dbReference type="SAM" id="MobiDB-lite"/>
    </source>
</evidence>
<proteinExistence type="predicted"/>
<organism evidence="2 3">
    <name type="scientific">Naegleria fowleri</name>
    <name type="common">Brain eating amoeba</name>
    <dbReference type="NCBI Taxonomy" id="5763"/>
    <lineage>
        <taxon>Eukaryota</taxon>
        <taxon>Discoba</taxon>
        <taxon>Heterolobosea</taxon>
        <taxon>Tetramitia</taxon>
        <taxon>Eutetramitia</taxon>
        <taxon>Vahlkampfiidae</taxon>
        <taxon>Naegleria</taxon>
    </lineage>
</organism>
<dbReference type="VEuPathDB" id="AmoebaDB:FDP41_003261"/>
<dbReference type="OMA" id="EYISHID"/>
<dbReference type="AlphaFoldDB" id="A0A6A5BYC7"/>
<dbReference type="RefSeq" id="XP_044562652.1">
    <property type="nucleotide sequence ID" value="XM_044706546.1"/>
</dbReference>
<dbReference type="PANTHER" id="PTHR36127:SF1">
    <property type="entry name" value="COMM DOMAIN-CONTAINING PROTEIN"/>
    <property type="match status" value="1"/>
</dbReference>
<dbReference type="GeneID" id="68110479"/>
<accession>A0A6A5BYC7</accession>
<dbReference type="PANTHER" id="PTHR36127">
    <property type="entry name" value="EXPRESSED PROTEIN"/>
    <property type="match status" value="1"/>
</dbReference>
<protein>
    <submittedName>
        <fullName evidence="2">Uncharacterized protein</fullName>
    </submittedName>
</protein>
<feature type="region of interest" description="Disordered" evidence="1">
    <location>
        <begin position="260"/>
        <end position="280"/>
    </location>
</feature>